<gene>
    <name evidence="1" type="ORF">F2P81_019810</name>
</gene>
<reference evidence="1 2" key="1">
    <citation type="submission" date="2019-06" db="EMBL/GenBank/DDBJ databases">
        <title>Draft genomes of female and male turbot (Scophthalmus maximus).</title>
        <authorList>
            <person name="Xu H."/>
            <person name="Xu X.-W."/>
            <person name="Shao C."/>
            <person name="Chen S."/>
        </authorList>
    </citation>
    <scope>NUCLEOTIDE SEQUENCE [LARGE SCALE GENOMIC DNA]</scope>
    <source>
        <strain evidence="1">Ysfricsl-2016a</strain>
        <tissue evidence="1">Blood</tissue>
    </source>
</reference>
<accession>A0A6A4S3H5</accession>
<evidence type="ECO:0000313" key="2">
    <source>
        <dbReference type="Proteomes" id="UP000438429"/>
    </source>
</evidence>
<dbReference type="AlphaFoldDB" id="A0A6A4S3H5"/>
<sequence>MARRGDTSTTNTASYQGAVTRVVKIIDYNFIFRIQSIVTFAENRPMLRSGTGRVNREVDGGKRSGSRVMTSLQFSSFSHVLVYLACSELKAAPVQSSVLVTFHVPCAKKSHGRITVYNLGNSI</sequence>
<organism evidence="1 2">
    <name type="scientific">Scophthalmus maximus</name>
    <name type="common">Turbot</name>
    <name type="synonym">Psetta maxima</name>
    <dbReference type="NCBI Taxonomy" id="52904"/>
    <lineage>
        <taxon>Eukaryota</taxon>
        <taxon>Metazoa</taxon>
        <taxon>Chordata</taxon>
        <taxon>Craniata</taxon>
        <taxon>Vertebrata</taxon>
        <taxon>Euteleostomi</taxon>
        <taxon>Actinopterygii</taxon>
        <taxon>Neopterygii</taxon>
        <taxon>Teleostei</taxon>
        <taxon>Neoteleostei</taxon>
        <taxon>Acanthomorphata</taxon>
        <taxon>Carangaria</taxon>
        <taxon>Pleuronectiformes</taxon>
        <taxon>Pleuronectoidei</taxon>
        <taxon>Scophthalmidae</taxon>
        <taxon>Scophthalmus</taxon>
    </lineage>
</organism>
<protein>
    <submittedName>
        <fullName evidence="1">Uncharacterized protein</fullName>
    </submittedName>
</protein>
<dbReference type="Proteomes" id="UP000438429">
    <property type="component" value="Unassembled WGS sequence"/>
</dbReference>
<proteinExistence type="predicted"/>
<comment type="caution">
    <text evidence="1">The sequence shown here is derived from an EMBL/GenBank/DDBJ whole genome shotgun (WGS) entry which is preliminary data.</text>
</comment>
<dbReference type="EMBL" id="VEVO01000018">
    <property type="protein sequence ID" value="KAF0027069.1"/>
    <property type="molecule type" value="Genomic_DNA"/>
</dbReference>
<name>A0A6A4S3H5_SCOMX</name>
<evidence type="ECO:0000313" key="1">
    <source>
        <dbReference type="EMBL" id="KAF0027069.1"/>
    </source>
</evidence>